<dbReference type="Gene3D" id="1.20.120.910">
    <property type="entry name" value="DksA, coiled-coil domain"/>
    <property type="match status" value="1"/>
</dbReference>
<keyword evidence="1" id="KW-0479">Metal-binding</keyword>
<feature type="zinc finger region" description="dksA C4-type" evidence="4">
    <location>
        <begin position="79"/>
        <end position="103"/>
    </location>
</feature>
<dbReference type="EMBL" id="RXNS01000016">
    <property type="protein sequence ID" value="RTR00488.1"/>
    <property type="molecule type" value="Genomic_DNA"/>
</dbReference>
<dbReference type="GO" id="GO:0008270">
    <property type="term" value="F:zinc ion binding"/>
    <property type="evidence" value="ECO:0007669"/>
    <property type="project" value="UniProtKB-KW"/>
</dbReference>
<dbReference type="PANTHER" id="PTHR33823">
    <property type="entry name" value="RNA POLYMERASE-BINDING TRANSCRIPTION FACTOR DKSA-RELATED"/>
    <property type="match status" value="1"/>
</dbReference>
<evidence type="ECO:0000256" key="4">
    <source>
        <dbReference type="PROSITE-ProRule" id="PRU00510"/>
    </source>
</evidence>
<dbReference type="SUPFAM" id="SSF57716">
    <property type="entry name" value="Glucocorticoid receptor-like (DNA-binding domain)"/>
    <property type="match status" value="1"/>
</dbReference>
<reference evidence="7 8" key="1">
    <citation type="submission" date="2018-12" db="EMBL/GenBank/DDBJ databases">
        <authorList>
            <person name="Yu L."/>
        </authorList>
    </citation>
    <scope>NUCLEOTIDE SEQUENCE [LARGE SCALE GENOMIC DNA]</scope>
    <source>
        <strain evidence="7 8">11S</strain>
    </source>
</reference>
<feature type="compositionally biased region" description="Basic and acidic residues" evidence="5">
    <location>
        <begin position="25"/>
        <end position="35"/>
    </location>
</feature>
<evidence type="ECO:0000313" key="8">
    <source>
        <dbReference type="Proteomes" id="UP000267400"/>
    </source>
</evidence>
<name>A0A3S0HNC1_9GAMM</name>
<evidence type="ECO:0000256" key="5">
    <source>
        <dbReference type="SAM" id="MobiDB-lite"/>
    </source>
</evidence>
<dbReference type="InterPro" id="IPR020458">
    <property type="entry name" value="Znf_DskA_TraR_CS"/>
</dbReference>
<evidence type="ECO:0000259" key="6">
    <source>
        <dbReference type="Pfam" id="PF01258"/>
    </source>
</evidence>
<dbReference type="AlphaFoldDB" id="A0A3S0HNC1"/>
<feature type="region of interest" description="Disordered" evidence="5">
    <location>
        <begin position="25"/>
        <end position="44"/>
    </location>
</feature>
<evidence type="ECO:0000313" key="7">
    <source>
        <dbReference type="EMBL" id="RTR00488.1"/>
    </source>
</evidence>
<dbReference type="InterPro" id="IPR000962">
    <property type="entry name" value="Znf_DskA_TraR"/>
</dbReference>
<gene>
    <name evidence="7" type="ORF">EKG36_15900</name>
</gene>
<dbReference type="Pfam" id="PF01258">
    <property type="entry name" value="zf-dskA_traR"/>
    <property type="match status" value="1"/>
</dbReference>
<organism evidence="7 8">
    <name type="scientific">Halomonas nitroreducens</name>
    <dbReference type="NCBI Taxonomy" id="447425"/>
    <lineage>
        <taxon>Bacteria</taxon>
        <taxon>Pseudomonadati</taxon>
        <taxon>Pseudomonadota</taxon>
        <taxon>Gammaproteobacteria</taxon>
        <taxon>Oceanospirillales</taxon>
        <taxon>Halomonadaceae</taxon>
        <taxon>Halomonas</taxon>
    </lineage>
</organism>
<dbReference type="PANTHER" id="PTHR33823:SF4">
    <property type="entry name" value="GENERAL STRESS PROTEIN 16O"/>
    <property type="match status" value="1"/>
</dbReference>
<dbReference type="Proteomes" id="UP000267400">
    <property type="component" value="Unassembled WGS sequence"/>
</dbReference>
<feature type="domain" description="Zinc finger DksA/TraR C4-type" evidence="6">
    <location>
        <begin position="78"/>
        <end position="103"/>
    </location>
</feature>
<evidence type="ECO:0000256" key="2">
    <source>
        <dbReference type="ARBA" id="ARBA00022771"/>
    </source>
</evidence>
<sequence length="106" mass="12057">MSDRQEQLERLRDELKERLERYRAHRQRADGAVDKDMEDQPLQTRDDEVVASLEAEAEEELSQVRHALARTREGQGDICERCGEVIDAGRLGAVPYATLCRDCSAA</sequence>
<keyword evidence="8" id="KW-1185">Reference proteome</keyword>
<dbReference type="PROSITE" id="PS51128">
    <property type="entry name" value="ZF_DKSA_2"/>
    <property type="match status" value="1"/>
</dbReference>
<dbReference type="OrthoDB" id="6064855at2"/>
<accession>A0A3S0HNC1</accession>
<proteinExistence type="predicted"/>
<dbReference type="RefSeq" id="WP_126485864.1">
    <property type="nucleotide sequence ID" value="NZ_RXNS01000016.1"/>
</dbReference>
<evidence type="ECO:0000256" key="1">
    <source>
        <dbReference type="ARBA" id="ARBA00022723"/>
    </source>
</evidence>
<keyword evidence="3" id="KW-0862">Zinc</keyword>
<keyword evidence="2" id="KW-0863">Zinc-finger</keyword>
<protein>
    <submittedName>
        <fullName evidence="7">TraR/DksA family transcriptional regulator</fullName>
    </submittedName>
</protein>
<dbReference type="PROSITE" id="PS01102">
    <property type="entry name" value="ZF_DKSA_1"/>
    <property type="match status" value="1"/>
</dbReference>
<evidence type="ECO:0000256" key="3">
    <source>
        <dbReference type="ARBA" id="ARBA00022833"/>
    </source>
</evidence>
<comment type="caution">
    <text evidence="7">The sequence shown here is derived from an EMBL/GenBank/DDBJ whole genome shotgun (WGS) entry which is preliminary data.</text>
</comment>